<reference evidence="2" key="1">
    <citation type="submission" date="2021-01" db="EMBL/GenBank/DDBJ databases">
        <authorList>
            <person name="Corre E."/>
            <person name="Pelletier E."/>
            <person name="Niang G."/>
            <person name="Scheremetjew M."/>
            <person name="Finn R."/>
            <person name="Kale V."/>
            <person name="Holt S."/>
            <person name="Cochrane G."/>
            <person name="Meng A."/>
            <person name="Brown T."/>
            <person name="Cohen L."/>
        </authorList>
    </citation>
    <scope>NUCLEOTIDE SEQUENCE</scope>
    <source>
        <strain evidence="2">Pop2</strain>
    </source>
</reference>
<protein>
    <recommendedName>
        <fullName evidence="1">Exonuclease domain-containing protein</fullName>
    </recommendedName>
</protein>
<organism evidence="2">
    <name type="scientific">Ditylum brightwellii</name>
    <dbReference type="NCBI Taxonomy" id="49249"/>
    <lineage>
        <taxon>Eukaryota</taxon>
        <taxon>Sar</taxon>
        <taxon>Stramenopiles</taxon>
        <taxon>Ochrophyta</taxon>
        <taxon>Bacillariophyta</taxon>
        <taxon>Mediophyceae</taxon>
        <taxon>Lithodesmiophycidae</taxon>
        <taxon>Lithodesmiales</taxon>
        <taxon>Lithodesmiaceae</taxon>
        <taxon>Ditylum</taxon>
    </lineage>
</organism>
<dbReference type="PANTHER" id="PTHR15728:SF0">
    <property type="entry name" value="PAN2-PAN3 DEADENYLATION COMPLEX CATALYTIC SUBUNIT PAN2"/>
    <property type="match status" value="1"/>
</dbReference>
<proteinExistence type="predicted"/>
<evidence type="ECO:0000313" key="2">
    <source>
        <dbReference type="EMBL" id="CAD9321546.1"/>
    </source>
</evidence>
<dbReference type="GO" id="GO:0031251">
    <property type="term" value="C:PAN complex"/>
    <property type="evidence" value="ECO:0007669"/>
    <property type="project" value="TreeGrafter"/>
</dbReference>
<evidence type="ECO:0000259" key="1">
    <source>
        <dbReference type="SMART" id="SM00479"/>
    </source>
</evidence>
<dbReference type="PANTHER" id="PTHR15728">
    <property type="entry name" value="DEADENYLATION COMPLEX CATALYTIC SUBUNIT PAN2"/>
    <property type="match status" value="1"/>
</dbReference>
<dbReference type="GO" id="GO:0000289">
    <property type="term" value="P:nuclear-transcribed mRNA poly(A) tail shortening"/>
    <property type="evidence" value="ECO:0007669"/>
    <property type="project" value="TreeGrafter"/>
</dbReference>
<dbReference type="Pfam" id="PF00929">
    <property type="entry name" value="RNase_T"/>
    <property type="match status" value="1"/>
</dbReference>
<dbReference type="AlphaFoldDB" id="A0A7S2E8I3"/>
<dbReference type="Gene3D" id="3.90.70.10">
    <property type="entry name" value="Cysteine proteinases"/>
    <property type="match status" value="1"/>
</dbReference>
<dbReference type="InterPro" id="IPR013520">
    <property type="entry name" value="Ribonucl_H"/>
</dbReference>
<gene>
    <name evidence="2" type="ORF">DBRI1063_LOCUS6555</name>
</gene>
<name>A0A7S2E8I3_9STRA</name>
<dbReference type="Gene3D" id="3.30.420.10">
    <property type="entry name" value="Ribonuclease H-like superfamily/Ribonuclease H"/>
    <property type="match status" value="1"/>
</dbReference>
<dbReference type="EMBL" id="HBGN01010203">
    <property type="protein sequence ID" value="CAD9321546.1"/>
    <property type="molecule type" value="Transcribed_RNA"/>
</dbReference>
<dbReference type="SMART" id="SM00479">
    <property type="entry name" value="EXOIII"/>
    <property type="match status" value="1"/>
</dbReference>
<sequence length="533" mass="60380">MLSLSCTCAGRKGIQEGLSLWRQNQCPPWLPETIEVELEENGNVIVREYDNTKCDWKVFNKETPLPFPISNVLDSSSKNSSSRKIPRKRRYKLQAVVSFIRNSVGTSDNNENNQTNDDALPREGHHVVHIRVPGHYASRSFDQQKKCIEKCLRRVDLSTSDIDSGEDSDTLAASSVNKDILSPFNWTLTSKVTKESLQERYDIIDQKLVQSLERHKSGDGDSWVLANGFVVTKTTVEDAQTYTANFKEPCLVFFRDEELLIENEPYSGYSCNNSEGCLVKDFDSSSLSIPQSVMYTRSISNGMESLFSRFSPSDLPGEGDLVAIDAEFVRVQHEESIITATGSKKTINEGRNALARMSIIDCRTGSVIIDDHILPREPVLDYLTRFSGIHQSDLDPSKSPHHLVTLRDAYLKLRLLVDRGCIFVGHGLSQDFFTVNISVPQSQIIDTVEIFHREKDRYISLRFLANYLLGHDMQQDIHDSIEDAKAAYEIYQKAVDLKKGNVFEKTLTDIYDFGRRTAWKLGVEDVDILKTKN</sequence>
<dbReference type="InterPro" id="IPR012337">
    <property type="entry name" value="RNaseH-like_sf"/>
</dbReference>
<accession>A0A7S2E8I3</accession>
<dbReference type="InterPro" id="IPR050785">
    <property type="entry name" value="PAN2-PAN3_catalytic_subunit"/>
</dbReference>
<dbReference type="GO" id="GO:0003676">
    <property type="term" value="F:nucleic acid binding"/>
    <property type="evidence" value="ECO:0007669"/>
    <property type="project" value="InterPro"/>
</dbReference>
<feature type="domain" description="Exonuclease" evidence="1">
    <location>
        <begin position="320"/>
        <end position="500"/>
    </location>
</feature>
<dbReference type="SUPFAM" id="SSF53098">
    <property type="entry name" value="Ribonuclease H-like"/>
    <property type="match status" value="1"/>
</dbReference>
<dbReference type="InterPro" id="IPR036397">
    <property type="entry name" value="RNaseH_sf"/>
</dbReference>
<dbReference type="GO" id="GO:0000932">
    <property type="term" value="C:P-body"/>
    <property type="evidence" value="ECO:0007669"/>
    <property type="project" value="TreeGrafter"/>
</dbReference>
<dbReference type="GO" id="GO:0004535">
    <property type="term" value="F:poly(A)-specific ribonuclease activity"/>
    <property type="evidence" value="ECO:0007669"/>
    <property type="project" value="TreeGrafter"/>
</dbReference>